<accession>A0ABP0YGK0</accession>
<gene>
    <name evidence="1" type="ORF">CITCOLO1_LOCUS11649</name>
</gene>
<protein>
    <recommendedName>
        <fullName evidence="3">Protein kinase domain-containing protein</fullName>
    </recommendedName>
</protein>
<evidence type="ECO:0000313" key="1">
    <source>
        <dbReference type="EMBL" id="CAK9319635.1"/>
    </source>
</evidence>
<name>A0ABP0YGK0_9ROSI</name>
<evidence type="ECO:0000313" key="2">
    <source>
        <dbReference type="Proteomes" id="UP001642487"/>
    </source>
</evidence>
<sequence length="176" mass="19744">MLSSSIVTTLVISIANPKSLSNHYLLLSHSQIVVKSTFLENSSLLLFEKKFDVMERKPQKVNLVNVCIICFLGTILDTYKIVLPSLDLMACRNQKFANIQEIFMDHGGCLIETIGDFGLADEGITNEDDGIRGMKSYLAPESVIDNYPDWPIEHMNTWICSVGDVNKKKEHGFQTS</sequence>
<dbReference type="EMBL" id="OZ021738">
    <property type="protein sequence ID" value="CAK9319635.1"/>
    <property type="molecule type" value="Genomic_DNA"/>
</dbReference>
<dbReference type="Proteomes" id="UP001642487">
    <property type="component" value="Chromosome 4"/>
</dbReference>
<keyword evidence="2" id="KW-1185">Reference proteome</keyword>
<proteinExistence type="predicted"/>
<reference evidence="1 2" key="1">
    <citation type="submission" date="2024-03" db="EMBL/GenBank/DDBJ databases">
        <authorList>
            <person name="Gkanogiannis A."/>
            <person name="Becerra Lopez-Lavalle L."/>
        </authorList>
    </citation>
    <scope>NUCLEOTIDE SEQUENCE [LARGE SCALE GENOMIC DNA]</scope>
</reference>
<organism evidence="1 2">
    <name type="scientific">Citrullus colocynthis</name>
    <name type="common">colocynth</name>
    <dbReference type="NCBI Taxonomy" id="252529"/>
    <lineage>
        <taxon>Eukaryota</taxon>
        <taxon>Viridiplantae</taxon>
        <taxon>Streptophyta</taxon>
        <taxon>Embryophyta</taxon>
        <taxon>Tracheophyta</taxon>
        <taxon>Spermatophyta</taxon>
        <taxon>Magnoliopsida</taxon>
        <taxon>eudicotyledons</taxon>
        <taxon>Gunneridae</taxon>
        <taxon>Pentapetalae</taxon>
        <taxon>rosids</taxon>
        <taxon>fabids</taxon>
        <taxon>Cucurbitales</taxon>
        <taxon>Cucurbitaceae</taxon>
        <taxon>Benincaseae</taxon>
        <taxon>Citrullus</taxon>
    </lineage>
</organism>
<evidence type="ECO:0008006" key="3">
    <source>
        <dbReference type="Google" id="ProtNLM"/>
    </source>
</evidence>